<sequence precursor="true">MTRLICAALILSVSTFASFALADQPYVVTAPPAELKADPYYGKYVDAGGYPILAAAAVNDYALKEAAFLIEQMLAKRPDVKQAMISSGSRMLIIGYDQYTTDLPEFAHFQPKEYWDARARGTGGSQTDPYCTCGEENLLGYPGDPYAAECILIHEFAHNIHLRGLVRVDPTFDDRLKATYDRAMEAKLWEGKYASVNHHEYFAEGVQSWFNNNRPPDHDHNHVDTRTELKEYDPGLAKMCEEAFGETELVYTKPTTRLTGHLAGYDPQASPSFAWPKRLDKARADIRRSAEKRLTKESD</sequence>
<protein>
    <submittedName>
        <fullName evidence="2">Uncharacterized protein</fullName>
    </submittedName>
</protein>
<dbReference type="OrthoDB" id="9792407at2"/>
<evidence type="ECO:0000256" key="1">
    <source>
        <dbReference type="SAM" id="SignalP"/>
    </source>
</evidence>
<dbReference type="SUPFAM" id="SSF55486">
    <property type="entry name" value="Metalloproteases ('zincins'), catalytic domain"/>
    <property type="match status" value="1"/>
</dbReference>
<keyword evidence="3" id="KW-1185">Reference proteome</keyword>
<evidence type="ECO:0000313" key="3">
    <source>
        <dbReference type="Proteomes" id="UP000318878"/>
    </source>
</evidence>
<dbReference type="GO" id="GO:0008237">
    <property type="term" value="F:metallopeptidase activity"/>
    <property type="evidence" value="ECO:0007669"/>
    <property type="project" value="InterPro"/>
</dbReference>
<keyword evidence="1" id="KW-0732">Signal</keyword>
<dbReference type="InterPro" id="IPR024079">
    <property type="entry name" value="MetalloPept_cat_dom_sf"/>
</dbReference>
<feature type="chain" id="PRO_5022661761" evidence="1">
    <location>
        <begin position="23"/>
        <end position="299"/>
    </location>
</feature>
<accession>A0A5C5V4E8</accession>
<dbReference type="RefSeq" id="WP_146431807.1">
    <property type="nucleotide sequence ID" value="NZ_SJPF01000003.1"/>
</dbReference>
<organism evidence="2 3">
    <name type="scientific">Blastopirellula retiformator</name>
    <dbReference type="NCBI Taxonomy" id="2527970"/>
    <lineage>
        <taxon>Bacteria</taxon>
        <taxon>Pseudomonadati</taxon>
        <taxon>Planctomycetota</taxon>
        <taxon>Planctomycetia</taxon>
        <taxon>Pirellulales</taxon>
        <taxon>Pirellulaceae</taxon>
        <taxon>Blastopirellula</taxon>
    </lineage>
</organism>
<feature type="signal peptide" evidence="1">
    <location>
        <begin position="1"/>
        <end position="22"/>
    </location>
</feature>
<dbReference type="Gene3D" id="3.40.390.10">
    <property type="entry name" value="Collagenase (Catalytic Domain)"/>
    <property type="match status" value="1"/>
</dbReference>
<reference evidence="2 3" key="1">
    <citation type="submission" date="2019-02" db="EMBL/GenBank/DDBJ databases">
        <title>Deep-cultivation of Planctomycetes and their phenomic and genomic characterization uncovers novel biology.</title>
        <authorList>
            <person name="Wiegand S."/>
            <person name="Jogler M."/>
            <person name="Boedeker C."/>
            <person name="Pinto D."/>
            <person name="Vollmers J."/>
            <person name="Rivas-Marin E."/>
            <person name="Kohn T."/>
            <person name="Peeters S.H."/>
            <person name="Heuer A."/>
            <person name="Rast P."/>
            <person name="Oberbeckmann S."/>
            <person name="Bunk B."/>
            <person name="Jeske O."/>
            <person name="Meyerdierks A."/>
            <person name="Storesund J.E."/>
            <person name="Kallscheuer N."/>
            <person name="Luecker S."/>
            <person name="Lage O.M."/>
            <person name="Pohl T."/>
            <person name="Merkel B.J."/>
            <person name="Hornburger P."/>
            <person name="Mueller R.-W."/>
            <person name="Bruemmer F."/>
            <person name="Labrenz M."/>
            <person name="Spormann A.M."/>
            <person name="Op Den Camp H."/>
            <person name="Overmann J."/>
            <person name="Amann R."/>
            <person name="Jetten M.S.M."/>
            <person name="Mascher T."/>
            <person name="Medema M.H."/>
            <person name="Devos D.P."/>
            <person name="Kaster A.-K."/>
            <person name="Ovreas L."/>
            <person name="Rohde M."/>
            <person name="Galperin M.Y."/>
            <person name="Jogler C."/>
        </authorList>
    </citation>
    <scope>NUCLEOTIDE SEQUENCE [LARGE SCALE GENOMIC DNA]</scope>
    <source>
        <strain evidence="2 3">Enr8</strain>
    </source>
</reference>
<comment type="caution">
    <text evidence="2">The sequence shown here is derived from an EMBL/GenBank/DDBJ whole genome shotgun (WGS) entry which is preliminary data.</text>
</comment>
<proteinExistence type="predicted"/>
<dbReference type="AlphaFoldDB" id="A0A5C5V4E8"/>
<evidence type="ECO:0000313" key="2">
    <source>
        <dbReference type="EMBL" id="TWT32627.1"/>
    </source>
</evidence>
<dbReference type="EMBL" id="SJPF01000003">
    <property type="protein sequence ID" value="TWT32627.1"/>
    <property type="molecule type" value="Genomic_DNA"/>
</dbReference>
<dbReference type="Proteomes" id="UP000318878">
    <property type="component" value="Unassembled WGS sequence"/>
</dbReference>
<name>A0A5C5V4E8_9BACT</name>
<gene>
    <name evidence="2" type="ORF">Enr8_24320</name>
</gene>